<reference evidence="1" key="1">
    <citation type="submission" date="2009-10" db="EMBL/GenBank/DDBJ databases">
        <title>Complete sequence of chromosome of Methanocaldococcus vulcanius M7.</title>
        <authorList>
            <consortium name="US DOE Joint Genome Institute"/>
            <person name="Lucas S."/>
            <person name="Copeland A."/>
            <person name="Lapidus A."/>
            <person name="Glavina del Rio T."/>
            <person name="Dalin E."/>
            <person name="Tice H."/>
            <person name="Bruce D."/>
            <person name="Goodwin L."/>
            <person name="Pitluck S."/>
            <person name="Lcollab F.I."/>
            <person name="Brettin T."/>
            <person name="Detter J.C."/>
            <person name="Han C."/>
            <person name="Tapia R."/>
            <person name="Kuske C.R."/>
            <person name="Schmutz J."/>
            <person name="Larimer F."/>
            <person name="Land M."/>
            <person name="Hauser L."/>
            <person name="Kyrpides N."/>
            <person name="Ovchinikova G."/>
            <person name="Sieprawska-Lupa M."/>
            <person name="Whitman W.B."/>
            <person name="Woyke T."/>
        </authorList>
    </citation>
    <scope>NUCLEOTIDE SEQUENCE [LARGE SCALE GENOMIC DNA]</scope>
    <source>
        <strain evidence="1">M7</strain>
    </source>
</reference>
<dbReference type="Proteomes" id="UP000002063">
    <property type="component" value="Chromosome"/>
</dbReference>
<accession>C9RG09</accession>
<sequence length="146" mass="17327">MRILDEDVFYYLTYLILFQDLIKGGDLSLILGNILTITIESHRLTVDVKDLSLLKEFFNIFQFSKESEKFKKFKSLFDKIDDLKYFLNNLSKIADLFVKYKKTFILKYRGRDVLIIGYEVRGGLFFKNIKIVNKIMLIKMINELKS</sequence>
<evidence type="ECO:0000313" key="1">
    <source>
        <dbReference type="EMBL" id="ACX72511.1"/>
    </source>
</evidence>
<dbReference type="AlphaFoldDB" id="C9RG09"/>
<dbReference type="RefSeq" id="WP_015732732.1">
    <property type="nucleotide sequence ID" value="NC_013407.1"/>
</dbReference>
<proteinExistence type="predicted"/>
<dbReference type="GeneID" id="8512986"/>
<dbReference type="STRING" id="579137.Metvu_0652"/>
<name>C9RG09_METVM</name>
<dbReference type="EMBL" id="CP001787">
    <property type="protein sequence ID" value="ACX72511.1"/>
    <property type="molecule type" value="Genomic_DNA"/>
</dbReference>
<keyword evidence="2" id="KW-1185">Reference proteome</keyword>
<dbReference type="KEGG" id="mvu:Metvu_0652"/>
<dbReference type="HOGENOM" id="CLU_1881070_0_0_2"/>
<dbReference type="eggNOG" id="arCOG08298">
    <property type="taxonomic scope" value="Archaea"/>
</dbReference>
<gene>
    <name evidence="1" type="ordered locus">Metvu_0652</name>
</gene>
<organism evidence="1 2">
    <name type="scientific">Methanocaldococcus vulcanius (strain ATCC 700851 / DSM 12094 / M7)</name>
    <name type="common">Methanococcus vulcanius</name>
    <dbReference type="NCBI Taxonomy" id="579137"/>
    <lineage>
        <taxon>Archaea</taxon>
        <taxon>Methanobacteriati</taxon>
        <taxon>Methanobacteriota</taxon>
        <taxon>Methanomada group</taxon>
        <taxon>Methanococci</taxon>
        <taxon>Methanococcales</taxon>
        <taxon>Methanocaldococcaceae</taxon>
        <taxon>Methanocaldococcus</taxon>
    </lineage>
</organism>
<evidence type="ECO:0000313" key="2">
    <source>
        <dbReference type="Proteomes" id="UP000002063"/>
    </source>
</evidence>
<protein>
    <submittedName>
        <fullName evidence="1">Uncharacterized protein</fullName>
    </submittedName>
</protein>